<evidence type="ECO:0000259" key="9">
    <source>
        <dbReference type="Pfam" id="PF00288"/>
    </source>
</evidence>
<dbReference type="NCBIfam" id="NF002288">
    <property type="entry name" value="PRK01212.1-4"/>
    <property type="match status" value="1"/>
</dbReference>
<dbReference type="InterPro" id="IPR000870">
    <property type="entry name" value="Homoserine_kinase"/>
</dbReference>
<dbReference type="GO" id="GO:0004413">
    <property type="term" value="F:homoserine kinase activity"/>
    <property type="evidence" value="ECO:0007669"/>
    <property type="project" value="UniProtKB-UniRule"/>
</dbReference>
<proteinExistence type="inferred from homology"/>
<dbReference type="Proteomes" id="UP001245683">
    <property type="component" value="Unassembled WGS sequence"/>
</dbReference>
<keyword evidence="2 7" id="KW-0808">Transferase</keyword>
<keyword evidence="1 7" id="KW-0028">Amino-acid biosynthesis</keyword>
<dbReference type="GO" id="GO:0009088">
    <property type="term" value="P:threonine biosynthetic process"/>
    <property type="evidence" value="ECO:0007669"/>
    <property type="project" value="UniProtKB-UniRule"/>
</dbReference>
<organism evidence="11 12">
    <name type="scientific">Thermococcus waiotapuensis</name>
    <dbReference type="NCBI Taxonomy" id="90909"/>
    <lineage>
        <taxon>Archaea</taxon>
        <taxon>Methanobacteriati</taxon>
        <taxon>Methanobacteriota</taxon>
        <taxon>Thermococci</taxon>
        <taxon>Thermococcales</taxon>
        <taxon>Thermococcaceae</taxon>
        <taxon>Thermococcus</taxon>
    </lineage>
</organism>
<dbReference type="Gene3D" id="3.30.230.10">
    <property type="match status" value="1"/>
</dbReference>
<comment type="catalytic activity">
    <reaction evidence="7">
        <text>L-homoserine + ATP = O-phospho-L-homoserine + ADP + H(+)</text>
        <dbReference type="Rhea" id="RHEA:13985"/>
        <dbReference type="ChEBI" id="CHEBI:15378"/>
        <dbReference type="ChEBI" id="CHEBI:30616"/>
        <dbReference type="ChEBI" id="CHEBI:57476"/>
        <dbReference type="ChEBI" id="CHEBI:57590"/>
        <dbReference type="ChEBI" id="CHEBI:456216"/>
        <dbReference type="EC" id="2.7.1.39"/>
    </reaction>
</comment>
<dbReference type="HAMAP" id="MF_00384">
    <property type="entry name" value="Homoser_kinase"/>
    <property type="match status" value="1"/>
</dbReference>
<dbReference type="InterPro" id="IPR014721">
    <property type="entry name" value="Ribsml_uS5_D2-typ_fold_subgr"/>
</dbReference>
<keyword evidence="4 7" id="KW-0547">Nucleotide-binding</keyword>
<reference evidence="11 12" key="1">
    <citation type="submission" date="2023-08" db="EMBL/GenBank/DDBJ databases">
        <title>Draft genome sequence of Thermococcus waiotapuensis WT1T, a thermophilic sulphur-dependent archaeon from order Thermococcales.</title>
        <authorList>
            <person name="Manners S.H."/>
            <person name="Carere C.R."/>
            <person name="Dhami M.K."/>
            <person name="Dobson R.C.J."/>
            <person name="Stott M.B."/>
        </authorList>
    </citation>
    <scope>NUCLEOTIDE SEQUENCE [LARGE SCALE GENOMIC DNA]</scope>
    <source>
        <strain evidence="11 12">WT1</strain>
    </source>
</reference>
<dbReference type="GO" id="GO:0005524">
    <property type="term" value="F:ATP binding"/>
    <property type="evidence" value="ECO:0007669"/>
    <property type="project" value="UniProtKB-UniRule"/>
</dbReference>
<dbReference type="PANTHER" id="PTHR20861">
    <property type="entry name" value="HOMOSERINE/4-DIPHOSPHOCYTIDYL-2-C-METHYL-D-ERYTHRITOL KINASE"/>
    <property type="match status" value="1"/>
</dbReference>
<feature type="domain" description="GHMP kinase N-terminal" evidence="9">
    <location>
        <begin position="54"/>
        <end position="138"/>
    </location>
</feature>
<evidence type="ECO:0000256" key="2">
    <source>
        <dbReference type="ARBA" id="ARBA00022679"/>
    </source>
</evidence>
<keyword evidence="7" id="KW-0963">Cytoplasm</keyword>
<evidence type="ECO:0000256" key="3">
    <source>
        <dbReference type="ARBA" id="ARBA00022697"/>
    </source>
</evidence>
<dbReference type="AlphaFoldDB" id="A0AAE4NUT6"/>
<dbReference type="Pfam" id="PF00288">
    <property type="entry name" value="GHMP_kinases_N"/>
    <property type="match status" value="1"/>
</dbReference>
<name>A0AAE4NUT6_9EURY</name>
<dbReference type="SUPFAM" id="SSF54211">
    <property type="entry name" value="Ribosomal protein S5 domain 2-like"/>
    <property type="match status" value="1"/>
</dbReference>
<accession>A0AAE4NUT6</accession>
<keyword evidence="12" id="KW-1185">Reference proteome</keyword>
<evidence type="ECO:0000256" key="5">
    <source>
        <dbReference type="ARBA" id="ARBA00022777"/>
    </source>
</evidence>
<keyword evidence="6 7" id="KW-0067">ATP-binding</keyword>
<dbReference type="PRINTS" id="PR00958">
    <property type="entry name" value="HOMSERKINASE"/>
</dbReference>
<feature type="binding site" evidence="7">
    <location>
        <begin position="81"/>
        <end position="91"/>
    </location>
    <ligand>
        <name>ATP</name>
        <dbReference type="ChEBI" id="CHEBI:30616"/>
    </ligand>
</feature>
<dbReference type="Pfam" id="PF08544">
    <property type="entry name" value="GHMP_kinases_C"/>
    <property type="match status" value="1"/>
</dbReference>
<evidence type="ECO:0000256" key="6">
    <source>
        <dbReference type="ARBA" id="ARBA00022840"/>
    </source>
</evidence>
<comment type="subcellular location">
    <subcellularLocation>
        <location evidence="7">Cytoplasm</location>
    </subcellularLocation>
</comment>
<dbReference type="EC" id="2.7.1.39" evidence="7 8"/>
<dbReference type="InterPro" id="IPR013750">
    <property type="entry name" value="GHMP_kinase_C_dom"/>
</dbReference>
<dbReference type="SUPFAM" id="SSF55060">
    <property type="entry name" value="GHMP Kinase, C-terminal domain"/>
    <property type="match status" value="1"/>
</dbReference>
<evidence type="ECO:0000313" key="12">
    <source>
        <dbReference type="Proteomes" id="UP001245683"/>
    </source>
</evidence>
<dbReference type="Gene3D" id="3.30.70.890">
    <property type="entry name" value="GHMP kinase, C-terminal domain"/>
    <property type="match status" value="1"/>
</dbReference>
<gene>
    <name evidence="7" type="primary">thrB</name>
    <name evidence="11" type="ORF">RBI02_01550</name>
</gene>
<dbReference type="GO" id="GO:0005737">
    <property type="term" value="C:cytoplasm"/>
    <property type="evidence" value="ECO:0007669"/>
    <property type="project" value="UniProtKB-SubCell"/>
</dbReference>
<dbReference type="InterPro" id="IPR006204">
    <property type="entry name" value="GHMP_kinase_N_dom"/>
</dbReference>
<dbReference type="RefSeq" id="WP_315340895.1">
    <property type="nucleotide sequence ID" value="NZ_JAVDZE010000001.1"/>
</dbReference>
<sequence length="292" mass="31346">MRVRVPATVANFGPGFDVFGVGIGEPHDELRFRESDEWSINVRGFPVPADGSNVAVVAAKTLASMVGEEVALRMELKKGIRPRSGLGSSGASSLAGSLAMAKVLGVEDEELILKAAMEGERAACGSAHGDNVVPAYYGDFTVIESLNPLRVHRIPVDFHVVVVLPSVEIPTREARKVLPEKVPLKDAVKNVALASSLVKALQEGDLKTVGRLLDDRLAFPYRRRLYPWWETAKKAAIEAGAYGVSISGSGPAVFAIGEDVTEIGKAIAEAFNRMDIEAEAYITVAGRGFEWF</sequence>
<evidence type="ECO:0000256" key="8">
    <source>
        <dbReference type="NCBIfam" id="TIGR00191"/>
    </source>
</evidence>
<comment type="function">
    <text evidence="7">Catalyzes the ATP-dependent phosphorylation of L-homoserine to L-homoserine phosphate.</text>
</comment>
<evidence type="ECO:0000256" key="1">
    <source>
        <dbReference type="ARBA" id="ARBA00022605"/>
    </source>
</evidence>
<dbReference type="PANTHER" id="PTHR20861:SF1">
    <property type="entry name" value="HOMOSERINE KINASE"/>
    <property type="match status" value="1"/>
</dbReference>
<dbReference type="InterPro" id="IPR036554">
    <property type="entry name" value="GHMP_kinase_C_sf"/>
</dbReference>
<evidence type="ECO:0000259" key="10">
    <source>
        <dbReference type="Pfam" id="PF08544"/>
    </source>
</evidence>
<comment type="pathway">
    <text evidence="7">Amino-acid biosynthesis; L-threonine biosynthesis; L-threonine from L-aspartate: step 4/5.</text>
</comment>
<keyword evidence="3 7" id="KW-0791">Threonine biosynthesis</keyword>
<protein>
    <recommendedName>
        <fullName evidence="7 8">Homoserine kinase</fullName>
        <shortName evidence="7">HK</shortName>
        <shortName evidence="7">HSK</shortName>
        <ecNumber evidence="7 8">2.7.1.39</ecNumber>
    </recommendedName>
</protein>
<dbReference type="PIRSF" id="PIRSF000676">
    <property type="entry name" value="Homoser_kin"/>
    <property type="match status" value="1"/>
</dbReference>
<dbReference type="NCBIfam" id="TIGR00191">
    <property type="entry name" value="thrB"/>
    <property type="match status" value="1"/>
</dbReference>
<evidence type="ECO:0000256" key="4">
    <source>
        <dbReference type="ARBA" id="ARBA00022741"/>
    </source>
</evidence>
<feature type="domain" description="GHMP kinase C-terminal" evidence="10">
    <location>
        <begin position="197"/>
        <end position="270"/>
    </location>
</feature>
<dbReference type="InterPro" id="IPR020568">
    <property type="entry name" value="Ribosomal_Su5_D2-typ_SF"/>
</dbReference>
<comment type="caution">
    <text evidence="11">The sequence shown here is derived from an EMBL/GenBank/DDBJ whole genome shotgun (WGS) entry which is preliminary data.</text>
</comment>
<keyword evidence="5 7" id="KW-0418">Kinase</keyword>
<comment type="similarity">
    <text evidence="7">Belongs to the GHMP kinase family. Homoserine kinase subfamily.</text>
</comment>
<evidence type="ECO:0000313" key="11">
    <source>
        <dbReference type="EMBL" id="MDV3103233.1"/>
    </source>
</evidence>
<evidence type="ECO:0000256" key="7">
    <source>
        <dbReference type="HAMAP-Rule" id="MF_00384"/>
    </source>
</evidence>
<dbReference type="EMBL" id="JAVDZE010000001">
    <property type="protein sequence ID" value="MDV3103233.1"/>
    <property type="molecule type" value="Genomic_DNA"/>
</dbReference>